<dbReference type="PROSITE" id="PS50097">
    <property type="entry name" value="BTB"/>
    <property type="match status" value="1"/>
</dbReference>
<reference evidence="5" key="1">
    <citation type="submission" date="2021-01" db="EMBL/GenBank/DDBJ databases">
        <authorList>
            <person name="Corre E."/>
            <person name="Pelletier E."/>
            <person name="Niang G."/>
            <person name="Scheremetjew M."/>
            <person name="Finn R."/>
            <person name="Kale V."/>
            <person name="Holt S."/>
            <person name="Cochrane G."/>
            <person name="Meng A."/>
            <person name="Brown T."/>
            <person name="Cohen L."/>
        </authorList>
    </citation>
    <scope>NUCLEOTIDE SEQUENCE</scope>
    <source>
        <strain evidence="5">NY070348D</strain>
    </source>
</reference>
<keyword evidence="2" id="KW-0677">Repeat</keyword>
<evidence type="ECO:0000259" key="4">
    <source>
        <dbReference type="PROSITE" id="PS50097"/>
    </source>
</evidence>
<sequence length="568" mass="63257">MGENRVKRWVKVPACQGPKIKNHTATLVGNKIYVFGGYDGHANHNKTFEFDCDKLTWTPLKIGGEHLKGRNGHTATYADEKIFVVGGWLGAGPLAAPDLFVLDLGLMQWIRPRTSGSSPGACNMHTTDYVKNRDSLLVFRGGDGRRYLNDLHLLNIRTYVWSVPVVSGIKPDPRANHSSALVGDQLYIFGGWDGSKRLNDIHILDTNSLTWSSPVIHGHPPSPRAGMTFTAVGDYIYLFGGSGPEATCFNDLQIFDPKAKTWLVTDNKGGDSQCRNSDTYDNDDNSYNSTFSRTLEPGGQNAVVPQGGNPNARSVGADVYVCGQGPSERAGHTATFVGRRLIVFGGSCADCYLSDMYSLDTDRAPQVSFTVSENAINRVVSMLPEYTNSPEFSDVEFLVEGKVIYGHRMVLSMASQRFNRMFRVGADGECFKEAQETRITIPDVSYVAFLKMMEYLYSGNLNLDNVLPQVKKTTPVQAIQRENSVILDPVTDTNRLENFEIDQPRIDLYCEMLTVADQFMLDHLKQICEKRLAEFICSETVDHLLAETEFSNSTQLRDICLHFKRHAK</sequence>
<dbReference type="InterPro" id="IPR015915">
    <property type="entry name" value="Kelch-typ_b-propeller"/>
</dbReference>
<dbReference type="InterPro" id="IPR006652">
    <property type="entry name" value="Kelch_1"/>
</dbReference>
<dbReference type="SUPFAM" id="SSF50965">
    <property type="entry name" value="Galactose oxidase, central domain"/>
    <property type="match status" value="1"/>
</dbReference>
<name>A0A7S2W680_9STRA</name>
<dbReference type="InterPro" id="IPR011333">
    <property type="entry name" value="SKP1/BTB/POZ_sf"/>
</dbReference>
<dbReference type="InterPro" id="IPR000210">
    <property type="entry name" value="BTB/POZ_dom"/>
</dbReference>
<proteinExistence type="predicted"/>
<dbReference type="SUPFAM" id="SSF54695">
    <property type="entry name" value="POZ domain"/>
    <property type="match status" value="1"/>
</dbReference>
<feature type="domain" description="BTB" evidence="4">
    <location>
        <begin position="393"/>
        <end position="465"/>
    </location>
</feature>
<evidence type="ECO:0000256" key="2">
    <source>
        <dbReference type="ARBA" id="ARBA00022737"/>
    </source>
</evidence>
<dbReference type="PANTHER" id="PTHR46093:SF3">
    <property type="entry name" value="ACYL-COA-BINDING DOMAIN-CONTAINING PROTEIN 4"/>
    <property type="match status" value="1"/>
</dbReference>
<dbReference type="SMART" id="SM00612">
    <property type="entry name" value="Kelch"/>
    <property type="match status" value="3"/>
</dbReference>
<feature type="region of interest" description="Disordered" evidence="3">
    <location>
        <begin position="267"/>
        <end position="287"/>
    </location>
</feature>
<accession>A0A7S2W680</accession>
<evidence type="ECO:0000256" key="3">
    <source>
        <dbReference type="SAM" id="MobiDB-lite"/>
    </source>
</evidence>
<dbReference type="InterPro" id="IPR011043">
    <property type="entry name" value="Gal_Oxase/kelch_b-propeller"/>
</dbReference>
<dbReference type="Pfam" id="PF24681">
    <property type="entry name" value="Kelch_KLHDC2_KLHL20_DRC7"/>
    <property type="match status" value="1"/>
</dbReference>
<dbReference type="PANTHER" id="PTHR46093">
    <property type="entry name" value="ACYL-COA-BINDING DOMAIN-CONTAINING PROTEIN 5"/>
    <property type="match status" value="1"/>
</dbReference>
<keyword evidence="1" id="KW-0880">Kelch repeat</keyword>
<dbReference type="Gene3D" id="2.120.10.80">
    <property type="entry name" value="Kelch-type beta propeller"/>
    <property type="match status" value="2"/>
</dbReference>
<dbReference type="Gene3D" id="3.30.710.10">
    <property type="entry name" value="Potassium Channel Kv1.1, Chain A"/>
    <property type="match status" value="1"/>
</dbReference>
<dbReference type="SUPFAM" id="SSF117281">
    <property type="entry name" value="Kelch motif"/>
    <property type="match status" value="1"/>
</dbReference>
<gene>
    <name evidence="5" type="ORF">QSP1433_LOCUS2475</name>
</gene>
<organism evidence="5">
    <name type="scientific">Mucochytrium quahogii</name>
    <dbReference type="NCBI Taxonomy" id="96639"/>
    <lineage>
        <taxon>Eukaryota</taxon>
        <taxon>Sar</taxon>
        <taxon>Stramenopiles</taxon>
        <taxon>Bigyra</taxon>
        <taxon>Labyrinthulomycetes</taxon>
        <taxon>Thraustochytrida</taxon>
        <taxon>Thraustochytriidae</taxon>
        <taxon>Mucochytrium</taxon>
    </lineage>
</organism>
<dbReference type="Pfam" id="PF00651">
    <property type="entry name" value="BTB"/>
    <property type="match status" value="1"/>
</dbReference>
<dbReference type="SMART" id="SM00225">
    <property type="entry name" value="BTB"/>
    <property type="match status" value="1"/>
</dbReference>
<protein>
    <recommendedName>
        <fullName evidence="4">BTB domain-containing protein</fullName>
    </recommendedName>
</protein>
<dbReference type="AlphaFoldDB" id="A0A7S2W680"/>
<evidence type="ECO:0000313" key="5">
    <source>
        <dbReference type="EMBL" id="CAD9668524.1"/>
    </source>
</evidence>
<dbReference type="Pfam" id="PF01344">
    <property type="entry name" value="Kelch_1"/>
    <property type="match status" value="2"/>
</dbReference>
<dbReference type="EMBL" id="HBHK01004139">
    <property type="protein sequence ID" value="CAD9668524.1"/>
    <property type="molecule type" value="Transcribed_RNA"/>
</dbReference>
<evidence type="ECO:0000256" key="1">
    <source>
        <dbReference type="ARBA" id="ARBA00022441"/>
    </source>
</evidence>